<name>A0ACC2MUN2_PERAE</name>
<evidence type="ECO:0000313" key="2">
    <source>
        <dbReference type="Proteomes" id="UP001234297"/>
    </source>
</evidence>
<protein>
    <submittedName>
        <fullName evidence="1">Uncharacterized protein</fullName>
    </submittedName>
</protein>
<accession>A0ACC2MUN2</accession>
<sequence>MGFGCIQWIQICCDVYGVSIYKKTQTPTTKIASQNRARGGMEYFKGSAYRIQIWKQRDGVFIFYYGFHEGYRSDSLRNVEVTTLSSYE</sequence>
<comment type="caution">
    <text evidence="1">The sequence shown here is derived from an EMBL/GenBank/DDBJ whole genome shotgun (WGS) entry which is preliminary data.</text>
</comment>
<evidence type="ECO:0000313" key="1">
    <source>
        <dbReference type="EMBL" id="KAJ8649138.1"/>
    </source>
</evidence>
<dbReference type="Proteomes" id="UP001234297">
    <property type="component" value="Chromosome 1"/>
</dbReference>
<reference evidence="1 2" key="1">
    <citation type="journal article" date="2022" name="Hortic Res">
        <title>A haplotype resolved chromosomal level avocado genome allows analysis of novel avocado genes.</title>
        <authorList>
            <person name="Nath O."/>
            <person name="Fletcher S.J."/>
            <person name="Hayward A."/>
            <person name="Shaw L.M."/>
            <person name="Masouleh A.K."/>
            <person name="Furtado A."/>
            <person name="Henry R.J."/>
            <person name="Mitter N."/>
        </authorList>
    </citation>
    <scope>NUCLEOTIDE SEQUENCE [LARGE SCALE GENOMIC DNA]</scope>
    <source>
        <strain evidence="2">cv. Hass</strain>
    </source>
</reference>
<organism evidence="1 2">
    <name type="scientific">Persea americana</name>
    <name type="common">Avocado</name>
    <dbReference type="NCBI Taxonomy" id="3435"/>
    <lineage>
        <taxon>Eukaryota</taxon>
        <taxon>Viridiplantae</taxon>
        <taxon>Streptophyta</taxon>
        <taxon>Embryophyta</taxon>
        <taxon>Tracheophyta</taxon>
        <taxon>Spermatophyta</taxon>
        <taxon>Magnoliopsida</taxon>
        <taxon>Magnoliidae</taxon>
        <taxon>Laurales</taxon>
        <taxon>Lauraceae</taxon>
        <taxon>Persea</taxon>
    </lineage>
</organism>
<proteinExistence type="predicted"/>
<keyword evidence="2" id="KW-1185">Reference proteome</keyword>
<gene>
    <name evidence="1" type="ORF">MRB53_002161</name>
</gene>
<dbReference type="EMBL" id="CM056809">
    <property type="protein sequence ID" value="KAJ8649138.1"/>
    <property type="molecule type" value="Genomic_DNA"/>
</dbReference>